<dbReference type="Proteomes" id="UP000646540">
    <property type="component" value="Unassembled WGS sequence"/>
</dbReference>
<keyword evidence="3 7" id="KW-0378">Hydrolase</keyword>
<evidence type="ECO:0000256" key="4">
    <source>
        <dbReference type="ARBA" id="ARBA00022833"/>
    </source>
</evidence>
<dbReference type="GO" id="GO:0046872">
    <property type="term" value="F:metal ion binding"/>
    <property type="evidence" value="ECO:0007669"/>
    <property type="project" value="UniProtKB-KW"/>
</dbReference>
<evidence type="ECO:0000313" key="7">
    <source>
        <dbReference type="EMBL" id="MBC5048604.1"/>
    </source>
</evidence>
<evidence type="ECO:0000256" key="2">
    <source>
        <dbReference type="ARBA" id="ARBA00022723"/>
    </source>
</evidence>
<dbReference type="SUPFAM" id="SSF56281">
    <property type="entry name" value="Metallo-hydrolase/oxidoreductase"/>
    <property type="match status" value="1"/>
</dbReference>
<proteinExistence type="inferred from homology"/>
<dbReference type="Gene3D" id="3.60.15.10">
    <property type="entry name" value="Ribonuclease Z/Hydroxyacylglutathione hydrolase-like"/>
    <property type="match status" value="1"/>
</dbReference>
<organism evidence="7 8">
    <name type="scientific">Klebsiella quasipneumoniae</name>
    <dbReference type="NCBI Taxonomy" id="1463165"/>
    <lineage>
        <taxon>Bacteria</taxon>
        <taxon>Pseudomonadati</taxon>
        <taxon>Pseudomonadota</taxon>
        <taxon>Gammaproteobacteria</taxon>
        <taxon>Enterobacterales</taxon>
        <taxon>Enterobacteriaceae</taxon>
        <taxon>Klebsiella/Raoultella group</taxon>
        <taxon>Klebsiella</taxon>
        <taxon>Klebsiella pneumoniae complex</taxon>
    </lineage>
</organism>
<comment type="similarity">
    <text evidence="1">Belongs to the metallo-beta-lactamase superfamily.</text>
</comment>
<evidence type="ECO:0000259" key="6">
    <source>
        <dbReference type="SMART" id="SM00849"/>
    </source>
</evidence>
<evidence type="ECO:0000256" key="3">
    <source>
        <dbReference type="ARBA" id="ARBA00022801"/>
    </source>
</evidence>
<dbReference type="InterPro" id="IPR051013">
    <property type="entry name" value="MBL_superfamily_lactonases"/>
</dbReference>
<dbReference type="AlphaFoldDB" id="A0A8I0DE41"/>
<evidence type="ECO:0000313" key="8">
    <source>
        <dbReference type="Proteomes" id="UP000646540"/>
    </source>
</evidence>
<accession>A0A8I0DE41</accession>
<keyword evidence="4" id="KW-0862">Zinc</keyword>
<evidence type="ECO:0000256" key="5">
    <source>
        <dbReference type="SAM" id="MobiDB-lite"/>
    </source>
</evidence>
<dbReference type="GO" id="GO:0016787">
    <property type="term" value="F:hydrolase activity"/>
    <property type="evidence" value="ECO:0007669"/>
    <property type="project" value="UniProtKB-KW"/>
</dbReference>
<dbReference type="InterPro" id="IPR036866">
    <property type="entry name" value="RibonucZ/Hydroxyglut_hydro"/>
</dbReference>
<name>A0A8I0DE41_9ENTR</name>
<dbReference type="PANTHER" id="PTHR42978">
    <property type="entry name" value="QUORUM-QUENCHING LACTONASE YTNP-RELATED-RELATED"/>
    <property type="match status" value="1"/>
</dbReference>
<dbReference type="Pfam" id="PF00753">
    <property type="entry name" value="Lactamase_B"/>
    <property type="match status" value="1"/>
</dbReference>
<sequence length="287" mass="32163">MMQTYQTGDSLIFKVPEREISLPAAALYPAAFPATEADADNQPIALSIHSWVVQTPHDLIVIDTATGNGRERGSNPLYHQLNTPYLENLRAAGVNPEEVTLVLLTHLHTDHVGWNTVWQDDRWAPLFPNARYLCSAKELTRVKNSERYRALWLDSLLPVIEAGQLETVDVAARPQVGGRIDFIPTPGHSPDHAALILSSGDDYACFSGDLLHSPRQFTHPHWNSAFCGDPRQAERSRREMMAWCVSHHAQWFTGHFPGSSCGWLEEDRPGENRWRDAGQPSADEGER</sequence>
<evidence type="ECO:0000256" key="1">
    <source>
        <dbReference type="ARBA" id="ARBA00007749"/>
    </source>
</evidence>
<gene>
    <name evidence="7" type="ORF">H8L09_24960</name>
</gene>
<dbReference type="SMART" id="SM00849">
    <property type="entry name" value="Lactamase_B"/>
    <property type="match status" value="1"/>
</dbReference>
<reference evidence="7" key="1">
    <citation type="submission" date="2020-08" db="EMBL/GenBank/DDBJ databases">
        <title>Genomic evolution and epidemiology of Klebsiella pneumoniae from a major hospital in Beijing, China, over a fifteen-year period: dissemination of known and novel high-risk clones.</title>
        <authorList>
            <person name="Palmieri M."/>
        </authorList>
    </citation>
    <scope>NUCLEOTIDE SEQUENCE</scope>
    <source>
        <strain evidence="7">K7050</strain>
    </source>
</reference>
<feature type="compositionally biased region" description="Basic and acidic residues" evidence="5">
    <location>
        <begin position="266"/>
        <end position="276"/>
    </location>
</feature>
<feature type="region of interest" description="Disordered" evidence="5">
    <location>
        <begin position="266"/>
        <end position="287"/>
    </location>
</feature>
<protein>
    <submittedName>
        <fullName evidence="7">MBL fold metallo-hydrolase</fullName>
    </submittedName>
</protein>
<feature type="domain" description="Metallo-beta-lactamase" evidence="6">
    <location>
        <begin position="47"/>
        <end position="247"/>
    </location>
</feature>
<comment type="caution">
    <text evidence="7">The sequence shown here is derived from an EMBL/GenBank/DDBJ whole genome shotgun (WGS) entry which is preliminary data.</text>
</comment>
<dbReference type="PANTHER" id="PTHR42978:SF6">
    <property type="entry name" value="QUORUM-QUENCHING LACTONASE YTNP-RELATED"/>
    <property type="match status" value="1"/>
</dbReference>
<dbReference type="RefSeq" id="WP_074195360.1">
    <property type="nucleotide sequence ID" value="NZ_CABWVB010000058.1"/>
</dbReference>
<dbReference type="CDD" id="cd16277">
    <property type="entry name" value="metallo-hydrolase-like_MBL-fold"/>
    <property type="match status" value="1"/>
</dbReference>
<dbReference type="EMBL" id="JACNQW010000024">
    <property type="protein sequence ID" value="MBC5048604.1"/>
    <property type="molecule type" value="Genomic_DNA"/>
</dbReference>
<keyword evidence="2" id="KW-0479">Metal-binding</keyword>
<dbReference type="InterPro" id="IPR001279">
    <property type="entry name" value="Metallo-B-lactamas"/>
</dbReference>